<dbReference type="PANTHER" id="PTHR14009">
    <property type="entry name" value="LEUCINE ZIPPER-EF-HAND CONTAINING TRANSMEMBRANE PROTEIN"/>
    <property type="match status" value="1"/>
</dbReference>
<gene>
    <name evidence="17" type="ORF">TrVE_jg1267</name>
</gene>
<keyword evidence="9 12" id="KW-0496">Mitochondrion</keyword>
<keyword evidence="4" id="KW-0813">Transport</keyword>
<evidence type="ECO:0000256" key="12">
    <source>
        <dbReference type="PROSITE-ProRule" id="PRU01094"/>
    </source>
</evidence>
<dbReference type="InterPro" id="IPR018247">
    <property type="entry name" value="EF_Hand_1_Ca_BS"/>
</dbReference>
<evidence type="ECO:0000256" key="8">
    <source>
        <dbReference type="ARBA" id="ARBA00022989"/>
    </source>
</evidence>
<feature type="compositionally biased region" description="Acidic residues" evidence="13">
    <location>
        <begin position="706"/>
        <end position="718"/>
    </location>
</feature>
<organism evidence="17 18">
    <name type="scientific">Triparma verrucosa</name>
    <dbReference type="NCBI Taxonomy" id="1606542"/>
    <lineage>
        <taxon>Eukaryota</taxon>
        <taxon>Sar</taxon>
        <taxon>Stramenopiles</taxon>
        <taxon>Ochrophyta</taxon>
        <taxon>Bolidophyceae</taxon>
        <taxon>Parmales</taxon>
        <taxon>Triparmaceae</taxon>
        <taxon>Triparma</taxon>
    </lineage>
</organism>
<evidence type="ECO:0000313" key="17">
    <source>
        <dbReference type="EMBL" id="GMH94221.1"/>
    </source>
</evidence>
<dbReference type="PANTHER" id="PTHR14009:SF1">
    <property type="entry name" value="MITOCHONDRIAL PROTON_CALCIUM EXCHANGER PROTEIN"/>
    <property type="match status" value="1"/>
</dbReference>
<comment type="caution">
    <text evidence="17">The sequence shown here is derived from an EMBL/GenBank/DDBJ whole genome shotgun (WGS) entry which is preliminary data.</text>
</comment>
<evidence type="ECO:0000256" key="6">
    <source>
        <dbReference type="ARBA" id="ARBA00022792"/>
    </source>
</evidence>
<keyword evidence="18" id="KW-1185">Reference proteome</keyword>
<evidence type="ECO:0000256" key="11">
    <source>
        <dbReference type="ARBA" id="ARBA00031360"/>
    </source>
</evidence>
<keyword evidence="10 14" id="KW-0472">Membrane</keyword>
<keyword evidence="6" id="KW-0999">Mitochondrion inner membrane</keyword>
<feature type="compositionally biased region" description="Acidic residues" evidence="13">
    <location>
        <begin position="774"/>
        <end position="784"/>
    </location>
</feature>
<dbReference type="PROSITE" id="PS00018">
    <property type="entry name" value="EF_HAND_1"/>
    <property type="match status" value="2"/>
</dbReference>
<dbReference type="Proteomes" id="UP001165160">
    <property type="component" value="Unassembled WGS sequence"/>
</dbReference>
<dbReference type="GO" id="GO:0030003">
    <property type="term" value="P:intracellular monoatomic cation homeostasis"/>
    <property type="evidence" value="ECO:0007669"/>
    <property type="project" value="TreeGrafter"/>
</dbReference>
<dbReference type="AlphaFoldDB" id="A0A9W7BPP2"/>
<dbReference type="GO" id="GO:0005509">
    <property type="term" value="F:calcium ion binding"/>
    <property type="evidence" value="ECO:0007669"/>
    <property type="project" value="InterPro"/>
</dbReference>
<dbReference type="PROSITE" id="PS51758">
    <property type="entry name" value="LETM1_RBD"/>
    <property type="match status" value="1"/>
</dbReference>
<dbReference type="SUPFAM" id="SSF47473">
    <property type="entry name" value="EF-hand"/>
    <property type="match status" value="1"/>
</dbReference>
<dbReference type="GO" id="GO:0043022">
    <property type="term" value="F:ribosome binding"/>
    <property type="evidence" value="ECO:0007669"/>
    <property type="project" value="InterPro"/>
</dbReference>
<feature type="region of interest" description="Disordered" evidence="13">
    <location>
        <begin position="153"/>
        <end position="182"/>
    </location>
</feature>
<comment type="similarity">
    <text evidence="2">Belongs to the LETM1 family.</text>
</comment>
<evidence type="ECO:0000256" key="3">
    <source>
        <dbReference type="ARBA" id="ARBA00020557"/>
    </source>
</evidence>
<keyword evidence="8 14" id="KW-1133">Transmembrane helix</keyword>
<evidence type="ECO:0000256" key="14">
    <source>
        <dbReference type="SAM" id="Phobius"/>
    </source>
</evidence>
<evidence type="ECO:0000259" key="15">
    <source>
        <dbReference type="PROSITE" id="PS50222"/>
    </source>
</evidence>
<dbReference type="InterPro" id="IPR011992">
    <property type="entry name" value="EF-hand-dom_pair"/>
</dbReference>
<feature type="transmembrane region" description="Helical" evidence="14">
    <location>
        <begin position="282"/>
        <end position="305"/>
    </location>
</feature>
<evidence type="ECO:0000256" key="1">
    <source>
        <dbReference type="ARBA" id="ARBA00004434"/>
    </source>
</evidence>
<evidence type="ECO:0000256" key="13">
    <source>
        <dbReference type="SAM" id="MobiDB-lite"/>
    </source>
</evidence>
<feature type="domain" description="EF-hand" evidence="15">
    <location>
        <begin position="943"/>
        <end position="978"/>
    </location>
</feature>
<evidence type="ECO:0000256" key="7">
    <source>
        <dbReference type="ARBA" id="ARBA00022837"/>
    </source>
</evidence>
<evidence type="ECO:0000256" key="9">
    <source>
        <dbReference type="ARBA" id="ARBA00023128"/>
    </source>
</evidence>
<feature type="compositionally biased region" description="Basic and acidic residues" evidence="13">
    <location>
        <begin position="611"/>
        <end position="643"/>
    </location>
</feature>
<evidence type="ECO:0000313" key="18">
    <source>
        <dbReference type="Proteomes" id="UP001165160"/>
    </source>
</evidence>
<dbReference type="CDD" id="cd00051">
    <property type="entry name" value="EFh"/>
    <property type="match status" value="1"/>
</dbReference>
<dbReference type="Gene3D" id="1.10.238.10">
    <property type="entry name" value="EF-hand"/>
    <property type="match status" value="1"/>
</dbReference>
<feature type="transmembrane region" description="Helical" evidence="14">
    <location>
        <begin position="193"/>
        <end position="216"/>
    </location>
</feature>
<dbReference type="InterPro" id="IPR044202">
    <property type="entry name" value="LETM1/MDM38-like"/>
</dbReference>
<dbReference type="Pfam" id="PF13499">
    <property type="entry name" value="EF-hand_7"/>
    <property type="match status" value="1"/>
</dbReference>
<proteinExistence type="inferred from homology"/>
<name>A0A9W7BPP2_9STRA</name>
<dbReference type="InterPro" id="IPR033122">
    <property type="entry name" value="LETM1-like_RBD"/>
</dbReference>
<comment type="subcellular location">
    <subcellularLocation>
        <location evidence="1">Mitochondrion inner membrane</location>
        <topology evidence="1">Single-pass membrane protein</topology>
    </subcellularLocation>
</comment>
<dbReference type="GO" id="GO:0015297">
    <property type="term" value="F:antiporter activity"/>
    <property type="evidence" value="ECO:0007669"/>
    <property type="project" value="UniProtKB-KW"/>
</dbReference>
<protein>
    <recommendedName>
        <fullName evidence="3">Mitochondrial proton/calcium exchanger protein</fullName>
    </recommendedName>
    <alternativeName>
        <fullName evidence="11">Leucine zipper-EF-hand-containing transmembrane protein 1</fullName>
    </alternativeName>
</protein>
<dbReference type="GO" id="GO:0005743">
    <property type="term" value="C:mitochondrial inner membrane"/>
    <property type="evidence" value="ECO:0007669"/>
    <property type="project" value="UniProtKB-SubCell"/>
</dbReference>
<dbReference type="EMBL" id="BRXX01000152">
    <property type="protein sequence ID" value="GMH94221.1"/>
    <property type="molecule type" value="Genomic_DNA"/>
</dbReference>
<keyword evidence="7" id="KW-0106">Calcium</keyword>
<feature type="region of interest" description="Disordered" evidence="13">
    <location>
        <begin position="611"/>
        <end position="655"/>
    </location>
</feature>
<feature type="compositionally biased region" description="Low complexity" evidence="13">
    <location>
        <begin position="114"/>
        <end position="130"/>
    </location>
</feature>
<feature type="domain" description="EF-hand" evidence="15">
    <location>
        <begin position="906"/>
        <end position="941"/>
    </location>
</feature>
<keyword evidence="5 14" id="KW-0812">Transmembrane</keyword>
<evidence type="ECO:0000259" key="16">
    <source>
        <dbReference type="PROSITE" id="PS51758"/>
    </source>
</evidence>
<feature type="region of interest" description="Disordered" evidence="13">
    <location>
        <begin position="703"/>
        <end position="880"/>
    </location>
</feature>
<keyword evidence="4" id="KW-0050">Antiport</keyword>
<feature type="compositionally biased region" description="Basic and acidic residues" evidence="13">
    <location>
        <begin position="869"/>
        <end position="880"/>
    </location>
</feature>
<dbReference type="SMART" id="SM00054">
    <property type="entry name" value="EFh"/>
    <property type="match status" value="2"/>
</dbReference>
<evidence type="ECO:0000256" key="2">
    <source>
        <dbReference type="ARBA" id="ARBA00009584"/>
    </source>
</evidence>
<evidence type="ECO:0000256" key="4">
    <source>
        <dbReference type="ARBA" id="ARBA00022449"/>
    </source>
</evidence>
<accession>A0A9W7BPP2</accession>
<feature type="compositionally biased region" description="Basic and acidic residues" evidence="13">
    <location>
        <begin position="826"/>
        <end position="859"/>
    </location>
</feature>
<feature type="domain" description="Letm1 RBD" evidence="16">
    <location>
        <begin position="328"/>
        <end position="556"/>
    </location>
</feature>
<dbReference type="Pfam" id="PF07766">
    <property type="entry name" value="LETM1_RBD"/>
    <property type="match status" value="1"/>
</dbReference>
<reference evidence="18" key="1">
    <citation type="journal article" date="2023" name="Commun. Biol.">
        <title>Genome analysis of Parmales, the sister group of diatoms, reveals the evolutionary specialization of diatoms from phago-mixotrophs to photoautotrophs.</title>
        <authorList>
            <person name="Ban H."/>
            <person name="Sato S."/>
            <person name="Yoshikawa S."/>
            <person name="Yamada K."/>
            <person name="Nakamura Y."/>
            <person name="Ichinomiya M."/>
            <person name="Sato N."/>
            <person name="Blanc-Mathieu R."/>
            <person name="Endo H."/>
            <person name="Kuwata A."/>
            <person name="Ogata H."/>
        </authorList>
    </citation>
    <scope>NUCLEOTIDE SEQUENCE [LARGE SCALE GENOMIC DNA]</scope>
    <source>
        <strain evidence="18">NIES 3699</strain>
    </source>
</reference>
<dbReference type="PROSITE" id="PS50222">
    <property type="entry name" value="EF_HAND_2"/>
    <property type="match status" value="2"/>
</dbReference>
<sequence>MLHLKRIVTAPRGRIIATRRQLNPQSQPRSLVPYLSAFDLSDTHNHRGGVATHALNQRNFSILAAFSSIKPSLLNTYNATPSNRPITSLSSAFNLFLEEFRDQCDDDEAPRPSPSSSRARNTYRPSSSRYYSTLSRQYETPFQTLRRQHRIIQARRHSTAPPQKEKTTTPATAATPPSEPSLVTTVSKKTAELLAYAIKSFAQLLMSTPGVIYFYITHPSEFKLKMTELKEHAVHEAKHYYLGTKLLFAEVTTARKLLSRTLVGGTLTRRERKQLLRTTTDLFRLVPMSMFVLIPFMEFLLPFALKIFPNMLPSTFNTELSKEENMKKELKGRIAMAGFLQETLHSLAKEKRKLAEAKAKKRLKANMEKEEGEEGEDVGEIGESDIEADEAVGGAKAFMDFLDKARKGEKLPAESIIKFSAFFKDDLTLDSMSRMQLVNMCRYMGVTPYGSDAFLRFQLRFKIRALKEDDQRILWEGIGSLTKMELREACQERGMRSTGISKSSLQDSLQQWLDLSVNSNVPISLLIMSRTFFLKEEMSSLPSTKDAEKQVEGLQDVISGMDEEVVNEVLLEVATPEESRSDIDVIKVKLEVLEAANEKIDEEAEARQKAEEKKEREKKEKKAKEEKEEREEKELEMGEERVLAEAPESASAGVKLETDAVAEVVSTKKSVDPVIFQEVGGSGPEKEIEIKLDEAKEAKEVVVEKEEVEVEEEEEDQELSAVEIEAIGEMLSADPVEKERGELERIKALLEKDEEKGLTPKKEEDDDGGKVEKEEEEGEEEEEKEGAKVDEAVMNEVETKLAVNAEQEEEVVRKSDADTVFTTGDEFVKDERAAEEKKGEEEGEKFVADESAEVEKEQEQEQEQEEEQVEKKERKSKDERNLDKSVKVLKSKVSQMLETLEEQLQEVEGKVGDKLQFLDKDGDGVLTAEELVDVLQTVMKRKMSDKEVMEIVSQIDEDSDGSITVDEVMNWVSLNKFAKEVEEDRYVDPIVEIEDLDEVRVDEEEIVSAVVDDKKRRKGEGGSKDSS</sequence>
<dbReference type="InterPro" id="IPR002048">
    <property type="entry name" value="EF_hand_dom"/>
</dbReference>
<feature type="region of interest" description="Disordered" evidence="13">
    <location>
        <begin position="103"/>
        <end position="130"/>
    </location>
</feature>
<evidence type="ECO:0000256" key="5">
    <source>
        <dbReference type="ARBA" id="ARBA00022692"/>
    </source>
</evidence>
<evidence type="ECO:0000256" key="10">
    <source>
        <dbReference type="ARBA" id="ARBA00023136"/>
    </source>
</evidence>
<feature type="compositionally biased region" description="Basic and acidic residues" evidence="13">
    <location>
        <begin position="735"/>
        <end position="773"/>
    </location>
</feature>